<dbReference type="EMBL" id="CM016558">
    <property type="protein sequence ID" value="TKW07295.1"/>
    <property type="molecule type" value="Genomic_DNA"/>
</dbReference>
<accession>A0A4U6TZM1</accession>
<evidence type="ECO:0000256" key="1">
    <source>
        <dbReference type="SAM" id="MobiDB-lite"/>
    </source>
</evidence>
<protein>
    <submittedName>
        <fullName evidence="2">Uncharacterized protein</fullName>
    </submittedName>
</protein>
<feature type="region of interest" description="Disordered" evidence="1">
    <location>
        <begin position="93"/>
        <end position="147"/>
    </location>
</feature>
<name>A0A4U6TZM1_SETVI</name>
<keyword evidence="3" id="KW-1185">Reference proteome</keyword>
<dbReference type="Gramene" id="TKW07295">
    <property type="protein sequence ID" value="TKW07295"/>
    <property type="gene ID" value="SEVIR_7G296800v2"/>
</dbReference>
<gene>
    <name evidence="2" type="ORF">SEVIR_7G296800v2</name>
</gene>
<sequence>MSTTDRPREDSVARLAPSIPANGRLRGLGSGASDPPPQVSASPDPKRLSGRRMTALLTQPAASTHARPHCTSYSICDLLPFATRHSWPAPPGAEGSLARLASRAPGGRDVTSALRKPSAGRRDPPPPPTDTRVATKRPHHRQGATAATLLRHTRRQTSKAGEDAGNLGTRTTRFLPPCCIFTQLCLTLYCSPHPVSPVTPVVSLRYKRRIGGLRQGGSTHNSSHHNASKPTEHMETPC</sequence>
<dbReference type="Proteomes" id="UP000298652">
    <property type="component" value="Chromosome 7"/>
</dbReference>
<organism evidence="2 3">
    <name type="scientific">Setaria viridis</name>
    <name type="common">Green bristlegrass</name>
    <name type="synonym">Setaria italica subsp. viridis</name>
    <dbReference type="NCBI Taxonomy" id="4556"/>
    <lineage>
        <taxon>Eukaryota</taxon>
        <taxon>Viridiplantae</taxon>
        <taxon>Streptophyta</taxon>
        <taxon>Embryophyta</taxon>
        <taxon>Tracheophyta</taxon>
        <taxon>Spermatophyta</taxon>
        <taxon>Magnoliopsida</taxon>
        <taxon>Liliopsida</taxon>
        <taxon>Poales</taxon>
        <taxon>Poaceae</taxon>
        <taxon>PACMAD clade</taxon>
        <taxon>Panicoideae</taxon>
        <taxon>Panicodae</taxon>
        <taxon>Paniceae</taxon>
        <taxon>Cenchrinae</taxon>
        <taxon>Setaria</taxon>
    </lineage>
</organism>
<reference evidence="2" key="1">
    <citation type="submission" date="2019-03" db="EMBL/GenBank/DDBJ databases">
        <title>WGS assembly of Setaria viridis.</title>
        <authorList>
            <person name="Huang P."/>
            <person name="Jenkins J."/>
            <person name="Grimwood J."/>
            <person name="Barry K."/>
            <person name="Healey A."/>
            <person name="Mamidi S."/>
            <person name="Sreedasyam A."/>
            <person name="Shu S."/>
            <person name="Feldman M."/>
            <person name="Wu J."/>
            <person name="Yu Y."/>
            <person name="Chen C."/>
            <person name="Johnson J."/>
            <person name="Rokhsar D."/>
            <person name="Baxter I."/>
            <person name="Schmutz J."/>
            <person name="Brutnell T."/>
            <person name="Kellogg E."/>
        </authorList>
    </citation>
    <scope>NUCLEOTIDE SEQUENCE [LARGE SCALE GENOMIC DNA]</scope>
</reference>
<dbReference type="AlphaFoldDB" id="A0A4U6TZM1"/>
<feature type="region of interest" description="Disordered" evidence="1">
    <location>
        <begin position="212"/>
        <end position="238"/>
    </location>
</feature>
<feature type="compositionally biased region" description="Basic and acidic residues" evidence="1">
    <location>
        <begin position="1"/>
        <end position="12"/>
    </location>
</feature>
<evidence type="ECO:0000313" key="2">
    <source>
        <dbReference type="EMBL" id="TKW07295.1"/>
    </source>
</evidence>
<feature type="region of interest" description="Disordered" evidence="1">
    <location>
        <begin position="1"/>
        <end position="48"/>
    </location>
</feature>
<proteinExistence type="predicted"/>
<evidence type="ECO:0000313" key="3">
    <source>
        <dbReference type="Proteomes" id="UP000298652"/>
    </source>
</evidence>